<keyword evidence="4" id="KW-1185">Reference proteome</keyword>
<dbReference type="SMART" id="SM00228">
    <property type="entry name" value="PDZ"/>
    <property type="match status" value="1"/>
</dbReference>
<feature type="chain" id="PRO_5019079863" evidence="1">
    <location>
        <begin position="26"/>
        <end position="256"/>
    </location>
</feature>
<keyword evidence="1" id="KW-0732">Signal</keyword>
<accession>A0A411HKR4</accession>
<dbReference type="KEGG" id="xbc:ELE36_11955"/>
<dbReference type="PROSITE" id="PS51257">
    <property type="entry name" value="PROKAR_LIPOPROTEIN"/>
    <property type="match status" value="1"/>
</dbReference>
<evidence type="ECO:0000313" key="3">
    <source>
        <dbReference type="EMBL" id="QBB71004.1"/>
    </source>
</evidence>
<feature type="domain" description="PDZ" evidence="2">
    <location>
        <begin position="160"/>
        <end position="213"/>
    </location>
</feature>
<feature type="signal peptide" evidence="1">
    <location>
        <begin position="1"/>
        <end position="25"/>
    </location>
</feature>
<dbReference type="PROSITE" id="PS50106">
    <property type="entry name" value="PDZ"/>
    <property type="match status" value="1"/>
</dbReference>
<dbReference type="Proteomes" id="UP000291562">
    <property type="component" value="Chromosome"/>
</dbReference>
<dbReference type="InterPro" id="IPR036034">
    <property type="entry name" value="PDZ_sf"/>
</dbReference>
<evidence type="ECO:0000313" key="4">
    <source>
        <dbReference type="Proteomes" id="UP000291562"/>
    </source>
</evidence>
<evidence type="ECO:0000259" key="2">
    <source>
        <dbReference type="PROSITE" id="PS50106"/>
    </source>
</evidence>
<sequence length="256" mass="26739">MPLRPTIFSRSTALHFLLSSTLLLSACSTIKQVLHEEPTSTTTMAPAPEQGRYEALIGRSADAITELRAAPAPENPEMRDGKNPTSDEQLLGGQGYLRIGNGFYPSTTPEMRGIALHQGQRVGADKILLYVSSGGAAADAGSNTASTLTAAYYVHFKPPFGASFRDLNATEQQALGVSGGVNLGAIIGGTPAASANLLAGDAVLTVDGKPIANKAAFQDLLRANAGKRVTLGISRDGVLITRIVRIGLLPPTTHNH</sequence>
<organism evidence="3 4">
    <name type="scientific">Pseudolysobacter antarcticus</name>
    <dbReference type="NCBI Taxonomy" id="2511995"/>
    <lineage>
        <taxon>Bacteria</taxon>
        <taxon>Pseudomonadati</taxon>
        <taxon>Pseudomonadota</taxon>
        <taxon>Gammaproteobacteria</taxon>
        <taxon>Lysobacterales</taxon>
        <taxon>Rhodanobacteraceae</taxon>
        <taxon>Pseudolysobacter</taxon>
    </lineage>
</organism>
<name>A0A411HKR4_9GAMM</name>
<evidence type="ECO:0000256" key="1">
    <source>
        <dbReference type="SAM" id="SignalP"/>
    </source>
</evidence>
<dbReference type="EMBL" id="CP035704">
    <property type="protein sequence ID" value="QBB71004.1"/>
    <property type="molecule type" value="Genomic_DNA"/>
</dbReference>
<dbReference type="OrthoDB" id="5948439at2"/>
<dbReference type="Gene3D" id="2.30.42.10">
    <property type="match status" value="1"/>
</dbReference>
<dbReference type="Pfam" id="PF13180">
    <property type="entry name" value="PDZ_2"/>
    <property type="match status" value="1"/>
</dbReference>
<dbReference type="SUPFAM" id="SSF50156">
    <property type="entry name" value="PDZ domain-like"/>
    <property type="match status" value="1"/>
</dbReference>
<reference evidence="3 4" key="1">
    <citation type="submission" date="2019-01" db="EMBL/GenBank/DDBJ databases">
        <title>Pseudolysobacter antarctica gen. nov., sp. nov., isolated from Fildes Peninsula, Antarctica.</title>
        <authorList>
            <person name="Wei Z."/>
            <person name="Peng F."/>
        </authorList>
    </citation>
    <scope>NUCLEOTIDE SEQUENCE [LARGE SCALE GENOMIC DNA]</scope>
    <source>
        <strain evidence="3 4">AQ6-296</strain>
    </source>
</reference>
<dbReference type="AlphaFoldDB" id="A0A411HKR4"/>
<proteinExistence type="predicted"/>
<gene>
    <name evidence="3" type="ORF">ELE36_11955</name>
</gene>
<dbReference type="RefSeq" id="WP_129833583.1">
    <property type="nucleotide sequence ID" value="NZ_CP035704.1"/>
</dbReference>
<dbReference type="InterPro" id="IPR001478">
    <property type="entry name" value="PDZ"/>
</dbReference>
<protein>
    <submittedName>
        <fullName evidence="3">PDZ domain-containing protein</fullName>
    </submittedName>
</protein>